<dbReference type="InterPro" id="IPR036259">
    <property type="entry name" value="MFS_trans_sf"/>
</dbReference>
<dbReference type="STRING" id="1070319.CAGGBEG34_200061"/>
<comment type="subcellular location">
    <subcellularLocation>
        <location evidence="1">Cell membrane</location>
        <topology evidence="1">Multi-pass membrane protein</topology>
    </subcellularLocation>
</comment>
<dbReference type="InterPro" id="IPR011701">
    <property type="entry name" value="MFS"/>
</dbReference>
<evidence type="ECO:0000256" key="5">
    <source>
        <dbReference type="ARBA" id="ARBA00022989"/>
    </source>
</evidence>
<evidence type="ECO:0000256" key="4">
    <source>
        <dbReference type="ARBA" id="ARBA00022692"/>
    </source>
</evidence>
<evidence type="ECO:0000256" key="7">
    <source>
        <dbReference type="SAM" id="Phobius"/>
    </source>
</evidence>
<feature type="transmembrane region" description="Helical" evidence="7">
    <location>
        <begin position="148"/>
        <end position="168"/>
    </location>
</feature>
<proteinExistence type="predicted"/>
<accession>G2J8G3</accession>
<feature type="transmembrane region" description="Helical" evidence="7">
    <location>
        <begin position="214"/>
        <end position="237"/>
    </location>
</feature>
<reference evidence="9 10" key="1">
    <citation type="submission" date="2011-08" db="EMBL/GenBank/DDBJ databases">
        <title>The genome of the obligate endobacterium of an arbuscular mycorrhizal fungus reveals an interphylum network of nutritional interactions.</title>
        <authorList>
            <person name="Ghignone S."/>
            <person name="Salvioli A."/>
            <person name="Anca I."/>
            <person name="Lumini E."/>
            <person name="Ortu G."/>
            <person name="Petiti L."/>
            <person name="Cruveiller S."/>
            <person name="Bianciotto V."/>
            <person name="Piffanelli P."/>
            <person name="Lanfranco L."/>
            <person name="Bonfante P."/>
        </authorList>
    </citation>
    <scope>NUCLEOTIDE SEQUENCE [LARGE SCALE GENOMIC DNA]</scope>
    <source>
        <strain evidence="9 10">BEG34</strain>
    </source>
</reference>
<feature type="transmembrane region" description="Helical" evidence="7">
    <location>
        <begin position="174"/>
        <end position="193"/>
    </location>
</feature>
<evidence type="ECO:0000313" key="9">
    <source>
        <dbReference type="EMBL" id="CCD29060.1"/>
    </source>
</evidence>
<dbReference type="GO" id="GO:0022857">
    <property type="term" value="F:transmembrane transporter activity"/>
    <property type="evidence" value="ECO:0007669"/>
    <property type="project" value="InterPro"/>
</dbReference>
<feature type="transmembrane region" description="Helical" evidence="7">
    <location>
        <begin position="276"/>
        <end position="292"/>
    </location>
</feature>
<keyword evidence="5 7" id="KW-1133">Transmembrane helix</keyword>
<dbReference type="PANTHER" id="PTHR43414">
    <property type="entry name" value="MULTIDRUG RESISTANCE PROTEIN MDTG"/>
    <property type="match status" value="1"/>
</dbReference>
<dbReference type="Pfam" id="PF07690">
    <property type="entry name" value="MFS_1"/>
    <property type="match status" value="1"/>
</dbReference>
<evidence type="ECO:0000256" key="3">
    <source>
        <dbReference type="ARBA" id="ARBA00022475"/>
    </source>
</evidence>
<dbReference type="AlphaFoldDB" id="G2J8G3"/>
<dbReference type="PANTHER" id="PTHR43414:SF6">
    <property type="entry name" value="MULTIDRUG RESISTANCE PROTEIN MDTG"/>
    <property type="match status" value="1"/>
</dbReference>
<organism evidence="9 10">
    <name type="scientific">Candidatus Glomeribacter gigasporarum BEG34</name>
    <dbReference type="NCBI Taxonomy" id="1070319"/>
    <lineage>
        <taxon>Bacteria</taxon>
        <taxon>Pseudomonadati</taxon>
        <taxon>Pseudomonadota</taxon>
        <taxon>Betaproteobacteria</taxon>
        <taxon>Burkholderiales</taxon>
        <taxon>Burkholderiaceae</taxon>
        <taxon>Candidatus Glomeribacter</taxon>
    </lineage>
</organism>
<keyword evidence="2" id="KW-0813">Transport</keyword>
<dbReference type="SUPFAM" id="SSF103473">
    <property type="entry name" value="MFS general substrate transporter"/>
    <property type="match status" value="1"/>
</dbReference>
<evidence type="ECO:0000256" key="1">
    <source>
        <dbReference type="ARBA" id="ARBA00004651"/>
    </source>
</evidence>
<keyword evidence="6 7" id="KW-0472">Membrane</keyword>
<protein>
    <submittedName>
        <fullName evidence="9">Major facilitator superfamily MFS_1</fullName>
    </submittedName>
</protein>
<dbReference type="OrthoDB" id="7029709at2"/>
<dbReference type="RefSeq" id="WP_006682302.1">
    <property type="nucleotide sequence ID" value="NZ_CAFB01000037.1"/>
</dbReference>
<evidence type="ECO:0000313" key="10">
    <source>
        <dbReference type="Proteomes" id="UP000054051"/>
    </source>
</evidence>
<name>G2J8G3_9BURK</name>
<dbReference type="InterPro" id="IPR020846">
    <property type="entry name" value="MFS_dom"/>
</dbReference>
<feature type="transmembrane region" description="Helical" evidence="7">
    <location>
        <begin position="360"/>
        <end position="381"/>
    </location>
</feature>
<feature type="transmembrane region" description="Helical" evidence="7">
    <location>
        <begin position="82"/>
        <end position="101"/>
    </location>
</feature>
<dbReference type="PROSITE" id="PS50850">
    <property type="entry name" value="MFS"/>
    <property type="match status" value="1"/>
</dbReference>
<dbReference type="GO" id="GO:0005886">
    <property type="term" value="C:plasma membrane"/>
    <property type="evidence" value="ECO:0007669"/>
    <property type="project" value="UniProtKB-SubCell"/>
</dbReference>
<gene>
    <name evidence="9" type="ORF">CAGGBEG34_200061</name>
</gene>
<feature type="transmembrane region" description="Helical" evidence="7">
    <location>
        <begin position="243"/>
        <end position="264"/>
    </location>
</feature>
<evidence type="ECO:0000256" key="6">
    <source>
        <dbReference type="ARBA" id="ARBA00023136"/>
    </source>
</evidence>
<keyword evidence="10" id="KW-1185">Reference proteome</keyword>
<dbReference type="Proteomes" id="UP000054051">
    <property type="component" value="Unassembled WGS sequence"/>
</dbReference>
<dbReference type="Gene3D" id="1.20.1250.20">
    <property type="entry name" value="MFS general substrate transporter like domains"/>
    <property type="match status" value="2"/>
</dbReference>
<dbReference type="eggNOG" id="COG2814">
    <property type="taxonomic scope" value="Bacteria"/>
</dbReference>
<feature type="transmembrane region" description="Helical" evidence="7">
    <location>
        <begin position="298"/>
        <end position="319"/>
    </location>
</feature>
<feature type="transmembrane region" description="Helical" evidence="7">
    <location>
        <begin position="23"/>
        <end position="42"/>
    </location>
</feature>
<feature type="transmembrane region" description="Helical" evidence="7">
    <location>
        <begin position="48"/>
        <end position="70"/>
    </location>
</feature>
<keyword evidence="4 7" id="KW-0812">Transmembrane</keyword>
<dbReference type="EMBL" id="CAFB01000037">
    <property type="protein sequence ID" value="CCD29060.1"/>
    <property type="molecule type" value="Genomic_DNA"/>
</dbReference>
<evidence type="ECO:0000256" key="2">
    <source>
        <dbReference type="ARBA" id="ARBA00022448"/>
    </source>
</evidence>
<comment type="caution">
    <text evidence="9">The sequence shown here is derived from an EMBL/GenBank/DDBJ whole genome shotgun (WGS) entry which is preliminary data.</text>
</comment>
<keyword evidence="3" id="KW-1003">Cell membrane</keyword>
<sequence length="383" mass="40129">MAASANRSYGAHRHSSTDFHSRNIAIAVAMALPGDTVLYLLLPMHHAVFGATLAQAGLLLAANRLIRLLGYGWIAKLYMRKGSRLTCGLAVTAASLCTLGYATLAGFWGLLMARLLWGVSFAALNISRQALITAEPAGASRRSGRSQSIVAVGPLLGLLGGAFLSQWLGPRAVFFLLTAVALLGLLFALQLPAGAVGPYPKSPKKFRWPKPLHLWSFVQGLALDGFFTTSLSVLSAQALPENAALAAGAVMALRYLADIVLSPLGGYMAGRWGAENQLLGLSFAAAIAMLGIGLEWLWISAVAVVILRSLVIPMVSPIVAMQNPGPARVEALAACTVWRDLGAGIGPMLAGALLPIGSNLILYTGAAAMIAVSVIACYFELKK</sequence>
<feature type="domain" description="Major facilitator superfamily (MFS) profile" evidence="8">
    <location>
        <begin position="1"/>
        <end position="383"/>
    </location>
</feature>
<evidence type="ECO:0000259" key="8">
    <source>
        <dbReference type="PROSITE" id="PS50850"/>
    </source>
</evidence>